<dbReference type="GO" id="GO:0017003">
    <property type="term" value="P:protein-heme linkage"/>
    <property type="evidence" value="ECO:0007669"/>
    <property type="project" value="UniProtKB-UniRule"/>
</dbReference>
<evidence type="ECO:0000256" key="8">
    <source>
        <dbReference type="ARBA" id="ARBA00023004"/>
    </source>
</evidence>
<dbReference type="NCBIfam" id="NF009731">
    <property type="entry name" value="PRK13254.1-5"/>
    <property type="match status" value="1"/>
</dbReference>
<keyword evidence="4 10" id="KW-0479">Metal-binding</keyword>
<keyword evidence="8 10" id="KW-0408">Iron</keyword>
<feature type="topological domain" description="Extracellular" evidence="10">
    <location>
        <begin position="29"/>
        <end position="148"/>
    </location>
</feature>
<dbReference type="Pfam" id="PF03100">
    <property type="entry name" value="CcmE"/>
    <property type="match status" value="1"/>
</dbReference>
<feature type="binding site" description="axial binding residue" evidence="10 11">
    <location>
        <position position="127"/>
    </location>
    <ligand>
        <name>heme</name>
        <dbReference type="ChEBI" id="CHEBI:30413"/>
    </ligand>
    <ligandPart>
        <name>Fe</name>
        <dbReference type="ChEBI" id="CHEBI:18248"/>
    </ligandPart>
</feature>
<dbReference type="Gene3D" id="2.40.50.140">
    <property type="entry name" value="Nucleic acid-binding proteins"/>
    <property type="match status" value="1"/>
</dbReference>
<dbReference type="AlphaFoldDB" id="A0A7H0LMP0"/>
<comment type="function">
    <text evidence="10">Heme chaperone required for the biogenesis of c-type cytochromes. Transiently binds heme delivered by CcmC and transfers the heme to apo-cytochromes in a process facilitated by CcmF and CcmH.</text>
</comment>
<keyword evidence="9 10" id="KW-0472">Membrane</keyword>
<dbReference type="SUPFAM" id="SSF82093">
    <property type="entry name" value="Heme chaperone CcmE"/>
    <property type="match status" value="1"/>
</dbReference>
<organism evidence="13 14">
    <name type="scientific">Sphingomonas alpina</name>
    <dbReference type="NCBI Taxonomy" id="653931"/>
    <lineage>
        <taxon>Bacteria</taxon>
        <taxon>Pseudomonadati</taxon>
        <taxon>Pseudomonadota</taxon>
        <taxon>Alphaproteobacteria</taxon>
        <taxon>Sphingomonadales</taxon>
        <taxon>Sphingomonadaceae</taxon>
        <taxon>Sphingomonas</taxon>
    </lineage>
</organism>
<dbReference type="InterPro" id="IPR004329">
    <property type="entry name" value="CcmE"/>
</dbReference>
<comment type="subcellular location">
    <subcellularLocation>
        <location evidence="10">Cell membrane</location>
        <topology evidence="10">Single-pass type II membrane protein</topology>
    </subcellularLocation>
    <subcellularLocation>
        <location evidence="1">Membrane</location>
    </subcellularLocation>
</comment>
<sequence>MKAKHQRLMLVLLAVVAIAGASGLALSALKDQAAFFYAPSDVAKSGPPVGRAVRLGGMVKKGSIERQADGVSIRFVVTDGAATVPVSFSGITPDLFKEASGVVAEGSFNADGSFTATNLLAKHDERYMPPQVAQTREGNMHETKSLEP</sequence>
<protein>
    <recommendedName>
        <fullName evidence="10">Cytochrome c-type biogenesis protein CcmE</fullName>
    </recommendedName>
    <alternativeName>
        <fullName evidence="10">Cytochrome c maturation protein E</fullName>
    </alternativeName>
    <alternativeName>
        <fullName evidence="10">Heme chaperone CcmE</fullName>
    </alternativeName>
</protein>
<evidence type="ECO:0000256" key="11">
    <source>
        <dbReference type="PIRSR" id="PIRSR604329-50"/>
    </source>
</evidence>
<dbReference type="GO" id="GO:0046872">
    <property type="term" value="F:metal ion binding"/>
    <property type="evidence" value="ECO:0007669"/>
    <property type="project" value="UniProtKB-KW"/>
</dbReference>
<evidence type="ECO:0000256" key="12">
    <source>
        <dbReference type="SAM" id="SignalP"/>
    </source>
</evidence>
<dbReference type="GO" id="GO:0005886">
    <property type="term" value="C:plasma membrane"/>
    <property type="evidence" value="ECO:0007669"/>
    <property type="project" value="UniProtKB-SubCell"/>
</dbReference>
<dbReference type="RefSeq" id="WP_187763231.1">
    <property type="nucleotide sequence ID" value="NZ_CP061038.1"/>
</dbReference>
<evidence type="ECO:0000256" key="2">
    <source>
        <dbReference type="ARBA" id="ARBA00022617"/>
    </source>
</evidence>
<keyword evidence="6 10" id="KW-0735">Signal-anchor</keyword>
<dbReference type="NCBIfam" id="NF009727">
    <property type="entry name" value="PRK13254.1-1"/>
    <property type="match status" value="1"/>
</dbReference>
<comment type="similarity">
    <text evidence="10">Belongs to the CcmE/CycJ family.</text>
</comment>
<keyword evidence="7 10" id="KW-1133">Transmembrane helix</keyword>
<keyword evidence="10" id="KW-1003">Cell membrane</keyword>
<dbReference type="InterPro" id="IPR036127">
    <property type="entry name" value="CcmE-like_sf"/>
</dbReference>
<dbReference type="Proteomes" id="UP000516148">
    <property type="component" value="Chromosome"/>
</dbReference>
<reference evidence="13 14" key="1">
    <citation type="submission" date="2020-09" db="EMBL/GenBank/DDBJ databases">
        <title>Sphingomonas sp., a new species isolated from pork steak.</title>
        <authorList>
            <person name="Heidler von Heilborn D."/>
        </authorList>
    </citation>
    <scope>NUCLEOTIDE SEQUENCE [LARGE SCALE GENOMIC DNA]</scope>
    <source>
        <strain evidence="14">S8-3T</strain>
    </source>
</reference>
<evidence type="ECO:0000313" key="14">
    <source>
        <dbReference type="Proteomes" id="UP000516148"/>
    </source>
</evidence>
<evidence type="ECO:0000313" key="13">
    <source>
        <dbReference type="EMBL" id="QNQ10943.1"/>
    </source>
</evidence>
<dbReference type="NCBIfam" id="NF009729">
    <property type="entry name" value="PRK13254.1-3"/>
    <property type="match status" value="1"/>
</dbReference>
<evidence type="ECO:0000256" key="5">
    <source>
        <dbReference type="ARBA" id="ARBA00022748"/>
    </source>
</evidence>
<evidence type="ECO:0000256" key="3">
    <source>
        <dbReference type="ARBA" id="ARBA00022692"/>
    </source>
</evidence>
<accession>A0A7H0LMP0</accession>
<keyword evidence="12" id="KW-0732">Signal</keyword>
<keyword evidence="5 10" id="KW-0201">Cytochrome c-type biogenesis</keyword>
<name>A0A7H0LMP0_9SPHN</name>
<feature type="chain" id="PRO_5029013933" description="Cytochrome c-type biogenesis protein CcmE" evidence="12">
    <location>
        <begin position="28"/>
        <end position="148"/>
    </location>
</feature>
<dbReference type="EMBL" id="CP061038">
    <property type="protein sequence ID" value="QNQ10943.1"/>
    <property type="molecule type" value="Genomic_DNA"/>
</dbReference>
<dbReference type="InterPro" id="IPR012340">
    <property type="entry name" value="NA-bd_OB-fold"/>
</dbReference>
<evidence type="ECO:0000256" key="7">
    <source>
        <dbReference type="ARBA" id="ARBA00022989"/>
    </source>
</evidence>
<evidence type="ECO:0000256" key="9">
    <source>
        <dbReference type="ARBA" id="ARBA00023136"/>
    </source>
</evidence>
<evidence type="ECO:0000256" key="6">
    <source>
        <dbReference type="ARBA" id="ARBA00022968"/>
    </source>
</evidence>
<dbReference type="PANTHER" id="PTHR34128:SF2">
    <property type="entry name" value="CYTOCHROME C-TYPE BIOGENESIS PROTEIN CCME HOMOLOG, MITOCHONDRIAL"/>
    <property type="match status" value="1"/>
</dbReference>
<keyword evidence="3 10" id="KW-0812">Transmembrane</keyword>
<evidence type="ECO:0000256" key="4">
    <source>
        <dbReference type="ARBA" id="ARBA00022723"/>
    </source>
</evidence>
<dbReference type="GO" id="GO:0020037">
    <property type="term" value="F:heme binding"/>
    <property type="evidence" value="ECO:0007669"/>
    <property type="project" value="InterPro"/>
</dbReference>
<dbReference type="PANTHER" id="PTHR34128">
    <property type="entry name" value="CYTOCHROME C-TYPE BIOGENESIS PROTEIN CCME HOMOLOG, MITOCHONDRIAL"/>
    <property type="match status" value="1"/>
</dbReference>
<feature type="topological domain" description="Cytoplasmic" evidence="10">
    <location>
        <begin position="1"/>
        <end position="7"/>
    </location>
</feature>
<dbReference type="GO" id="GO:0017004">
    <property type="term" value="P:cytochrome complex assembly"/>
    <property type="evidence" value="ECO:0007669"/>
    <property type="project" value="UniProtKB-KW"/>
</dbReference>
<dbReference type="KEGG" id="spap:H3Z74_07160"/>
<proteinExistence type="inferred from homology"/>
<evidence type="ECO:0000256" key="10">
    <source>
        <dbReference type="HAMAP-Rule" id="MF_01959"/>
    </source>
</evidence>
<evidence type="ECO:0000256" key="1">
    <source>
        <dbReference type="ARBA" id="ARBA00004370"/>
    </source>
</evidence>
<feature type="signal peptide" evidence="12">
    <location>
        <begin position="1"/>
        <end position="27"/>
    </location>
</feature>
<keyword evidence="14" id="KW-1185">Reference proteome</keyword>
<feature type="binding site" description="covalent" evidence="10 11">
    <location>
        <position position="123"/>
    </location>
    <ligand>
        <name>heme</name>
        <dbReference type="ChEBI" id="CHEBI:30413"/>
    </ligand>
</feature>
<gene>
    <name evidence="10 13" type="primary">ccmE</name>
    <name evidence="10" type="synonym">cycJ</name>
    <name evidence="13" type="ORF">H3Z74_07160</name>
</gene>
<dbReference type="HAMAP" id="MF_01959">
    <property type="entry name" value="CcmE"/>
    <property type="match status" value="1"/>
</dbReference>
<keyword evidence="2 10" id="KW-0349">Heme</keyword>